<feature type="region of interest" description="Disordered" evidence="15">
    <location>
        <begin position="665"/>
        <end position="690"/>
    </location>
</feature>
<evidence type="ECO:0000256" key="7">
    <source>
        <dbReference type="ARBA" id="ARBA00022723"/>
    </source>
</evidence>
<reference evidence="18" key="1">
    <citation type="submission" date="2022-04" db="EMBL/GenBank/DDBJ databases">
        <title>Carnegiea gigantea Genome sequencing and assembly v2.</title>
        <authorList>
            <person name="Copetti D."/>
            <person name="Sanderson M.J."/>
            <person name="Burquez A."/>
            <person name="Wojciechowski M.F."/>
        </authorList>
    </citation>
    <scope>NUCLEOTIDE SEQUENCE</scope>
    <source>
        <strain evidence="18">SGP5-SGP5p</strain>
        <tissue evidence="18">Aerial part</tissue>
    </source>
</reference>
<keyword evidence="19" id="KW-1185">Reference proteome</keyword>
<organism evidence="18 19">
    <name type="scientific">Carnegiea gigantea</name>
    <dbReference type="NCBI Taxonomy" id="171969"/>
    <lineage>
        <taxon>Eukaryota</taxon>
        <taxon>Viridiplantae</taxon>
        <taxon>Streptophyta</taxon>
        <taxon>Embryophyta</taxon>
        <taxon>Tracheophyta</taxon>
        <taxon>Spermatophyta</taxon>
        <taxon>Magnoliopsida</taxon>
        <taxon>eudicotyledons</taxon>
        <taxon>Gunneridae</taxon>
        <taxon>Pentapetalae</taxon>
        <taxon>Caryophyllales</taxon>
        <taxon>Cactineae</taxon>
        <taxon>Cactaceae</taxon>
        <taxon>Cactoideae</taxon>
        <taxon>Echinocereeae</taxon>
        <taxon>Carnegiea</taxon>
    </lineage>
</organism>
<feature type="domain" description="RING-type" evidence="17">
    <location>
        <begin position="128"/>
        <end position="170"/>
    </location>
</feature>
<evidence type="ECO:0000313" key="19">
    <source>
        <dbReference type="Proteomes" id="UP001153076"/>
    </source>
</evidence>
<evidence type="ECO:0000256" key="2">
    <source>
        <dbReference type="ARBA" id="ARBA00004167"/>
    </source>
</evidence>
<comment type="catalytic activity">
    <reaction evidence="1">
        <text>S-ubiquitinyl-[E2 ubiquitin-conjugating enzyme]-L-cysteine + [acceptor protein]-L-lysine = [E2 ubiquitin-conjugating enzyme]-L-cysteine + N(6)-ubiquitinyl-[acceptor protein]-L-lysine.</text>
        <dbReference type="EC" id="2.3.2.27"/>
    </reaction>
</comment>
<evidence type="ECO:0000256" key="5">
    <source>
        <dbReference type="ARBA" id="ARBA00022679"/>
    </source>
</evidence>
<keyword evidence="7" id="KW-0479">Metal-binding</keyword>
<dbReference type="GO" id="GO:0061630">
    <property type="term" value="F:ubiquitin protein ligase activity"/>
    <property type="evidence" value="ECO:0007669"/>
    <property type="project" value="UniProtKB-EC"/>
</dbReference>
<keyword evidence="6 16" id="KW-0812">Transmembrane</keyword>
<keyword evidence="12 16" id="KW-0472">Membrane</keyword>
<dbReference type="SUPFAM" id="SSF57850">
    <property type="entry name" value="RING/U-box"/>
    <property type="match status" value="2"/>
</dbReference>
<evidence type="ECO:0000256" key="11">
    <source>
        <dbReference type="ARBA" id="ARBA00022989"/>
    </source>
</evidence>
<evidence type="ECO:0000256" key="13">
    <source>
        <dbReference type="ARBA" id="ARBA00024209"/>
    </source>
</evidence>
<dbReference type="InterPro" id="IPR001841">
    <property type="entry name" value="Znf_RING"/>
</dbReference>
<evidence type="ECO:0000256" key="15">
    <source>
        <dbReference type="SAM" id="MobiDB-lite"/>
    </source>
</evidence>
<comment type="caution">
    <text evidence="18">The sequence shown here is derived from an EMBL/GenBank/DDBJ whole genome shotgun (WGS) entry which is preliminary data.</text>
</comment>
<evidence type="ECO:0000256" key="4">
    <source>
        <dbReference type="ARBA" id="ARBA00012483"/>
    </source>
</evidence>
<evidence type="ECO:0000256" key="3">
    <source>
        <dbReference type="ARBA" id="ARBA00004906"/>
    </source>
</evidence>
<evidence type="ECO:0000256" key="1">
    <source>
        <dbReference type="ARBA" id="ARBA00000900"/>
    </source>
</evidence>
<dbReference type="Gene3D" id="3.30.40.10">
    <property type="entry name" value="Zinc/RING finger domain, C3HC4 (zinc finger)"/>
    <property type="match status" value="2"/>
</dbReference>
<dbReference type="Proteomes" id="UP001153076">
    <property type="component" value="Unassembled WGS sequence"/>
</dbReference>
<dbReference type="OrthoDB" id="8062037at2759"/>
<evidence type="ECO:0000256" key="16">
    <source>
        <dbReference type="SAM" id="Phobius"/>
    </source>
</evidence>
<evidence type="ECO:0000256" key="12">
    <source>
        <dbReference type="ARBA" id="ARBA00023136"/>
    </source>
</evidence>
<comment type="similarity">
    <text evidence="13">Belongs to the RING-type zinc finger family. ATL subfamily.</text>
</comment>
<dbReference type="PANTHER" id="PTHR14155:SF614">
    <property type="entry name" value="OS08G0484200 PROTEIN"/>
    <property type="match status" value="1"/>
</dbReference>
<dbReference type="PROSITE" id="PS50089">
    <property type="entry name" value="ZF_RING_2"/>
    <property type="match status" value="2"/>
</dbReference>
<evidence type="ECO:0000256" key="14">
    <source>
        <dbReference type="PROSITE-ProRule" id="PRU00175"/>
    </source>
</evidence>
<sequence length="735" mass="82222">MTGGSTISSPPILHHQNPITTTLLILILIILLTRPPLASIARTKSRPPSAHQLVTPRPIHRLLLHGVCLPLHPPLLRRREPHPTRNPVGSVFLARRTGGLDDTIIETFPVLNYVAVKELKIGKYALECAVCLTEFDDDDTLRLLPHCDHVFHPQCIDPWLQAHTTCPICRADLHEPIPPHAPPYPEDLPPTDHDQEVEHLNPCIEQPLQRAPIVMRRNASFGRPRRLWGRIARHVAVKQWENLERFRLRSPEKVRKDVMSGKLQRATSMVVYLPRETSSRRGYRTRFGEGSSRGQSGSLRSDRRAFSFLSRALLHVAEIGGVDKDRCVAPSGLSPLGCRMGTAGLSSKLKELMYTTCVSLLHSPPPPSLTQMHFSNNIIPTMTGGSIISSRPILHHQNPITTTLLILLLTRPAFAQHSPTTATDPNNELSTISPSTGVVILVLITAFFFMGFISLYIRHCSSDDENPARPGNPGGSVFLARRTRGLDDTIIETFPVLNYAAVKELKIGKYALECAVCLTEFDDDDALRLLPHCDHVFHPECIDKWLQAHTTCPVCRADLHAPILPHAPQHTEDLPPTDHHQEVEDLNPCIEQPLQRAPTVMRRNASFGRPRRLWGRIARSFSTGHVAVKQWENLERFRLRLPEEVRKEVMSGKLQRAASMVVYLPRETSSRRGDRTGFGEGSSRGRSGSLRSDRRVFSFFSRALSFTSPKLAAADNSRQGSLRGSVRAESTRLPV</sequence>
<dbReference type="GO" id="GO:0008270">
    <property type="term" value="F:zinc ion binding"/>
    <property type="evidence" value="ECO:0007669"/>
    <property type="project" value="UniProtKB-KW"/>
</dbReference>
<dbReference type="SMART" id="SM00184">
    <property type="entry name" value="RING"/>
    <property type="match status" value="2"/>
</dbReference>
<feature type="compositionally biased region" description="Basic and acidic residues" evidence="15">
    <location>
        <begin position="668"/>
        <end position="677"/>
    </location>
</feature>
<dbReference type="EC" id="2.3.2.27" evidence="4"/>
<feature type="region of interest" description="Disordered" evidence="15">
    <location>
        <begin position="715"/>
        <end position="735"/>
    </location>
</feature>
<evidence type="ECO:0000256" key="9">
    <source>
        <dbReference type="ARBA" id="ARBA00022786"/>
    </source>
</evidence>
<keyword evidence="10" id="KW-0862">Zinc</keyword>
<name>A0A9Q1K9U8_9CARY</name>
<proteinExistence type="inferred from homology"/>
<comment type="pathway">
    <text evidence="3">Protein modification; protein ubiquitination.</text>
</comment>
<protein>
    <recommendedName>
        <fullName evidence="4">RING-type E3 ubiquitin transferase</fullName>
        <ecNumber evidence="4">2.3.2.27</ecNumber>
    </recommendedName>
</protein>
<evidence type="ECO:0000256" key="8">
    <source>
        <dbReference type="ARBA" id="ARBA00022771"/>
    </source>
</evidence>
<dbReference type="FunFam" id="3.30.40.10:FF:000187">
    <property type="entry name" value="E3 ubiquitin-protein ligase ATL6"/>
    <property type="match status" value="2"/>
</dbReference>
<keyword evidence="11 16" id="KW-1133">Transmembrane helix</keyword>
<evidence type="ECO:0000313" key="18">
    <source>
        <dbReference type="EMBL" id="KAJ8440111.1"/>
    </source>
</evidence>
<dbReference type="InterPro" id="IPR013083">
    <property type="entry name" value="Znf_RING/FYVE/PHD"/>
</dbReference>
<evidence type="ECO:0000256" key="6">
    <source>
        <dbReference type="ARBA" id="ARBA00022692"/>
    </source>
</evidence>
<keyword evidence="8 14" id="KW-0863">Zinc-finger</keyword>
<dbReference type="PANTHER" id="PTHR14155">
    <property type="entry name" value="RING FINGER DOMAIN-CONTAINING"/>
    <property type="match status" value="1"/>
</dbReference>
<feature type="domain" description="RING-type" evidence="17">
    <location>
        <begin position="514"/>
        <end position="556"/>
    </location>
</feature>
<dbReference type="InterPro" id="IPR053238">
    <property type="entry name" value="RING-H2_zinc_finger"/>
</dbReference>
<dbReference type="EMBL" id="JAKOGI010000197">
    <property type="protein sequence ID" value="KAJ8440111.1"/>
    <property type="molecule type" value="Genomic_DNA"/>
</dbReference>
<comment type="subcellular location">
    <subcellularLocation>
        <location evidence="2">Membrane</location>
        <topology evidence="2">Single-pass membrane protein</topology>
    </subcellularLocation>
</comment>
<evidence type="ECO:0000256" key="10">
    <source>
        <dbReference type="ARBA" id="ARBA00022833"/>
    </source>
</evidence>
<dbReference type="CDD" id="cd16461">
    <property type="entry name" value="RING-H2_EL5-like"/>
    <property type="match status" value="2"/>
</dbReference>
<keyword evidence="9" id="KW-0833">Ubl conjugation pathway</keyword>
<keyword evidence="5" id="KW-0808">Transferase</keyword>
<evidence type="ECO:0000259" key="17">
    <source>
        <dbReference type="PROSITE" id="PS50089"/>
    </source>
</evidence>
<feature type="transmembrane region" description="Helical" evidence="16">
    <location>
        <begin position="438"/>
        <end position="457"/>
    </location>
</feature>
<dbReference type="AlphaFoldDB" id="A0A9Q1K9U8"/>
<gene>
    <name evidence="18" type="ORF">Cgig2_003436</name>
</gene>
<accession>A0A9Q1K9U8</accession>
<dbReference type="GO" id="GO:0016020">
    <property type="term" value="C:membrane"/>
    <property type="evidence" value="ECO:0007669"/>
    <property type="project" value="UniProtKB-SubCell"/>
</dbReference>
<dbReference type="Pfam" id="PF13639">
    <property type="entry name" value="zf-RING_2"/>
    <property type="match status" value="2"/>
</dbReference>